<accession>A0A5B7DRK0</accession>
<gene>
    <name evidence="1" type="ORF">E2C01_017151</name>
</gene>
<evidence type="ECO:0000313" key="1">
    <source>
        <dbReference type="EMBL" id="MPC24080.1"/>
    </source>
</evidence>
<comment type="caution">
    <text evidence="1">The sequence shown here is derived from an EMBL/GenBank/DDBJ whole genome shotgun (WGS) entry which is preliminary data.</text>
</comment>
<name>A0A5B7DRK0_PORTR</name>
<sequence length="76" mass="8271">MYLEPSQLCLSRSTLSYKTHELPLRSWLGAVLGRRRVMSVAPFTAGVCVVPLPFRASSSFLVPLLLAFPATTTASC</sequence>
<protein>
    <submittedName>
        <fullName evidence="1">Uncharacterized protein</fullName>
    </submittedName>
</protein>
<dbReference type="Proteomes" id="UP000324222">
    <property type="component" value="Unassembled WGS sequence"/>
</dbReference>
<keyword evidence="2" id="KW-1185">Reference proteome</keyword>
<proteinExistence type="predicted"/>
<reference evidence="1 2" key="1">
    <citation type="submission" date="2019-05" db="EMBL/GenBank/DDBJ databases">
        <title>Another draft genome of Portunus trituberculatus and its Hox gene families provides insights of decapod evolution.</title>
        <authorList>
            <person name="Jeong J.-H."/>
            <person name="Song I."/>
            <person name="Kim S."/>
            <person name="Choi T."/>
            <person name="Kim D."/>
            <person name="Ryu S."/>
            <person name="Kim W."/>
        </authorList>
    </citation>
    <scope>NUCLEOTIDE SEQUENCE [LARGE SCALE GENOMIC DNA]</scope>
    <source>
        <tissue evidence="1">Muscle</tissue>
    </source>
</reference>
<dbReference type="EMBL" id="VSRR010001287">
    <property type="protein sequence ID" value="MPC24080.1"/>
    <property type="molecule type" value="Genomic_DNA"/>
</dbReference>
<organism evidence="1 2">
    <name type="scientific">Portunus trituberculatus</name>
    <name type="common">Swimming crab</name>
    <name type="synonym">Neptunus trituberculatus</name>
    <dbReference type="NCBI Taxonomy" id="210409"/>
    <lineage>
        <taxon>Eukaryota</taxon>
        <taxon>Metazoa</taxon>
        <taxon>Ecdysozoa</taxon>
        <taxon>Arthropoda</taxon>
        <taxon>Crustacea</taxon>
        <taxon>Multicrustacea</taxon>
        <taxon>Malacostraca</taxon>
        <taxon>Eumalacostraca</taxon>
        <taxon>Eucarida</taxon>
        <taxon>Decapoda</taxon>
        <taxon>Pleocyemata</taxon>
        <taxon>Brachyura</taxon>
        <taxon>Eubrachyura</taxon>
        <taxon>Portunoidea</taxon>
        <taxon>Portunidae</taxon>
        <taxon>Portuninae</taxon>
        <taxon>Portunus</taxon>
    </lineage>
</organism>
<evidence type="ECO:0000313" key="2">
    <source>
        <dbReference type="Proteomes" id="UP000324222"/>
    </source>
</evidence>
<dbReference type="AlphaFoldDB" id="A0A5B7DRK0"/>